<dbReference type="AlphaFoldDB" id="A0A556TZD0"/>
<accession>A0A556TZD0</accession>
<evidence type="ECO:0000313" key="1">
    <source>
        <dbReference type="EMBL" id="TSL47539.1"/>
    </source>
</evidence>
<comment type="caution">
    <text evidence="1">The sequence shown here is derived from an EMBL/GenBank/DDBJ whole genome shotgun (WGS) entry which is preliminary data.</text>
</comment>
<keyword evidence="2" id="KW-1185">Reference proteome</keyword>
<sequence>MSHTPSKDTHPPPLPFQHVTIETLKVKDDGGTTYLNVSEEHLQHVGAGVPGVEEHELGLLQVVGGKPFLNVQMSGLRKSSRCPRA</sequence>
<reference evidence="1 2" key="1">
    <citation type="journal article" date="2019" name="Genome Biol. Evol.">
        <title>Whole-Genome Sequencing of the Giant Devil Catfish, Bagarius yarrelli.</title>
        <authorList>
            <person name="Jiang W."/>
            <person name="Lv Y."/>
            <person name="Cheng L."/>
            <person name="Yang K."/>
            <person name="Chao B."/>
            <person name="Wang X."/>
            <person name="Li Y."/>
            <person name="Pan X."/>
            <person name="You X."/>
            <person name="Zhang Y."/>
            <person name="Yang J."/>
            <person name="Li J."/>
            <person name="Zhang X."/>
            <person name="Liu S."/>
            <person name="Sun C."/>
            <person name="Yang J."/>
            <person name="Shi Q."/>
        </authorList>
    </citation>
    <scope>NUCLEOTIDE SEQUENCE [LARGE SCALE GENOMIC DNA]</scope>
    <source>
        <strain evidence="1">JWS20170419001</strain>
        <tissue evidence="1">Muscle</tissue>
    </source>
</reference>
<protein>
    <submittedName>
        <fullName evidence="1">Uncharacterized protein</fullName>
    </submittedName>
</protein>
<gene>
    <name evidence="1" type="ORF">Baya_7120</name>
</gene>
<organism evidence="1 2">
    <name type="scientific">Bagarius yarrelli</name>
    <name type="common">Goonch</name>
    <name type="synonym">Bagrus yarrelli</name>
    <dbReference type="NCBI Taxonomy" id="175774"/>
    <lineage>
        <taxon>Eukaryota</taxon>
        <taxon>Metazoa</taxon>
        <taxon>Chordata</taxon>
        <taxon>Craniata</taxon>
        <taxon>Vertebrata</taxon>
        <taxon>Euteleostomi</taxon>
        <taxon>Actinopterygii</taxon>
        <taxon>Neopterygii</taxon>
        <taxon>Teleostei</taxon>
        <taxon>Ostariophysi</taxon>
        <taxon>Siluriformes</taxon>
        <taxon>Sisoridae</taxon>
        <taxon>Sisorinae</taxon>
        <taxon>Bagarius</taxon>
    </lineage>
</organism>
<name>A0A556TZD0_BAGYA</name>
<dbReference type="Proteomes" id="UP000319801">
    <property type="component" value="Unassembled WGS sequence"/>
</dbReference>
<evidence type="ECO:0000313" key="2">
    <source>
        <dbReference type="Proteomes" id="UP000319801"/>
    </source>
</evidence>
<dbReference type="EMBL" id="VCAZ01000032">
    <property type="protein sequence ID" value="TSL47539.1"/>
    <property type="molecule type" value="Genomic_DNA"/>
</dbReference>
<proteinExistence type="predicted"/>